<dbReference type="Proteomes" id="UP000248856">
    <property type="component" value="Unassembled WGS sequence"/>
</dbReference>
<accession>A0A328ZMX1</accession>
<name>A0A328ZMX1_9BURK</name>
<keyword evidence="2" id="KW-1185">Reference proteome</keyword>
<dbReference type="AlphaFoldDB" id="A0A328ZMX1"/>
<organism evidence="1 2">
    <name type="scientific">Paracidovorax anthurii</name>
    <dbReference type="NCBI Taxonomy" id="78229"/>
    <lineage>
        <taxon>Bacteria</taxon>
        <taxon>Pseudomonadati</taxon>
        <taxon>Pseudomonadota</taxon>
        <taxon>Betaproteobacteria</taxon>
        <taxon>Burkholderiales</taxon>
        <taxon>Comamonadaceae</taxon>
        <taxon>Paracidovorax</taxon>
    </lineage>
</organism>
<protein>
    <submittedName>
        <fullName evidence="1">Uncharacterized protein DUF2528</fullName>
    </submittedName>
</protein>
<gene>
    <name evidence="1" type="ORF">AX018_100233</name>
</gene>
<dbReference type="EMBL" id="QLTA01000002">
    <property type="protein sequence ID" value="RAR86072.1"/>
    <property type="molecule type" value="Genomic_DNA"/>
</dbReference>
<sequence>MSNQCTYTVRATWFGDAEVTLQVDLDILTPELAAEINGFWSEDDSRLAAEDGNVLLAVVRMFGQAAIRYYMGDGGASFGPTADPYHTAAVIEHEGEGWPEVDSLGILITAAEVSVVDYDDVTLEAA</sequence>
<evidence type="ECO:0000313" key="1">
    <source>
        <dbReference type="EMBL" id="RAR86072.1"/>
    </source>
</evidence>
<proteinExistence type="predicted"/>
<dbReference type="InterPro" id="IPR024252">
    <property type="entry name" value="DUF2528"/>
</dbReference>
<dbReference type="Pfam" id="PF10800">
    <property type="entry name" value="DUF2528"/>
    <property type="match status" value="1"/>
</dbReference>
<comment type="caution">
    <text evidence="1">The sequence shown here is derived from an EMBL/GenBank/DDBJ whole genome shotgun (WGS) entry which is preliminary data.</text>
</comment>
<dbReference type="RefSeq" id="WP_111875445.1">
    <property type="nucleotide sequence ID" value="NZ_CBCSGC010000002.1"/>
</dbReference>
<evidence type="ECO:0000313" key="2">
    <source>
        <dbReference type="Proteomes" id="UP000248856"/>
    </source>
</evidence>
<reference evidence="1 2" key="1">
    <citation type="submission" date="2018-06" db="EMBL/GenBank/DDBJ databases">
        <title>Genomic Encyclopedia of Archaeal and Bacterial Type Strains, Phase II (KMG-II): from individual species to whole genera.</title>
        <authorList>
            <person name="Goeker M."/>
        </authorList>
    </citation>
    <scope>NUCLEOTIDE SEQUENCE [LARGE SCALE GENOMIC DNA]</scope>
    <source>
        <strain evidence="1 2">CFPB 3232</strain>
    </source>
</reference>
<dbReference type="OrthoDB" id="6691880at2"/>